<organism evidence="3">
    <name type="scientific">Sesamum calycinum</name>
    <dbReference type="NCBI Taxonomy" id="2727403"/>
    <lineage>
        <taxon>Eukaryota</taxon>
        <taxon>Viridiplantae</taxon>
        <taxon>Streptophyta</taxon>
        <taxon>Embryophyta</taxon>
        <taxon>Tracheophyta</taxon>
        <taxon>Spermatophyta</taxon>
        <taxon>Magnoliopsida</taxon>
        <taxon>eudicotyledons</taxon>
        <taxon>Gunneridae</taxon>
        <taxon>Pentapetalae</taxon>
        <taxon>asterids</taxon>
        <taxon>lamiids</taxon>
        <taxon>Lamiales</taxon>
        <taxon>Pedaliaceae</taxon>
        <taxon>Sesamum</taxon>
    </lineage>
</organism>
<dbReference type="AlphaFoldDB" id="A0AAW2N3J7"/>
<feature type="compositionally biased region" description="Polar residues" evidence="1">
    <location>
        <begin position="99"/>
        <end position="110"/>
    </location>
</feature>
<feature type="region of interest" description="Disordered" evidence="1">
    <location>
        <begin position="94"/>
        <end position="152"/>
    </location>
</feature>
<gene>
    <name evidence="3" type="ORF">Scaly_2023100</name>
</gene>
<dbReference type="Pfam" id="PF20675">
    <property type="entry name" value="MPH2"/>
    <property type="match status" value="1"/>
</dbReference>
<dbReference type="InterPro" id="IPR049072">
    <property type="entry name" value="MPH2_C"/>
</dbReference>
<dbReference type="PANTHER" id="PTHR35742:SF1">
    <property type="entry name" value="THYLAKOID LUMENAL 16.5 KDA PROTEIN, CHLOROPLASTIC"/>
    <property type="match status" value="1"/>
</dbReference>
<feature type="compositionally biased region" description="Low complexity" evidence="1">
    <location>
        <begin position="136"/>
        <end position="152"/>
    </location>
</feature>
<dbReference type="PANTHER" id="PTHR35742">
    <property type="entry name" value="THYLAKOID LUMENAL 16.5 KDA PROTEIN, CHLOROPLASTIC"/>
    <property type="match status" value="1"/>
</dbReference>
<evidence type="ECO:0000256" key="1">
    <source>
        <dbReference type="SAM" id="MobiDB-lite"/>
    </source>
</evidence>
<proteinExistence type="predicted"/>
<sequence>MATVFLPNAKAFLPSLPYASSSTVHAQAVCCRAATEASSSLVISRRTIFLSTLLFTTLRGCSKGRLDEANAAILEADDDEELLEKVKKDRKKRLERQGVISSSAKETGTTAIGAAPAKKGDGSPSPLNLGAASSSPRTTLATVTPTPGTTLGTATRARLAGLGRCRRLQILWATPPRAFAGAASPSLVVAGGGEGKGGGAYLQDLVYKLSKVGQAIEKNDLSAAGSVLGSSKDTEWVQKVNSAFNKLSSSDEEKTEVDTFNSSLASLISSVSSNDIEASKVAFVASATAFEKWSNLSGLVEQLKGFEEEHQKGIFP</sequence>
<evidence type="ECO:0000313" key="3">
    <source>
        <dbReference type="EMBL" id="KAL0337480.1"/>
    </source>
</evidence>
<evidence type="ECO:0000259" key="2">
    <source>
        <dbReference type="Pfam" id="PF20675"/>
    </source>
</evidence>
<reference evidence="3" key="2">
    <citation type="journal article" date="2024" name="Plant">
        <title>Genomic evolution and insights into agronomic trait innovations of Sesamum species.</title>
        <authorList>
            <person name="Miao H."/>
            <person name="Wang L."/>
            <person name="Qu L."/>
            <person name="Liu H."/>
            <person name="Sun Y."/>
            <person name="Le M."/>
            <person name="Wang Q."/>
            <person name="Wei S."/>
            <person name="Zheng Y."/>
            <person name="Lin W."/>
            <person name="Duan Y."/>
            <person name="Cao H."/>
            <person name="Xiong S."/>
            <person name="Wang X."/>
            <person name="Wei L."/>
            <person name="Li C."/>
            <person name="Ma Q."/>
            <person name="Ju M."/>
            <person name="Zhao R."/>
            <person name="Li G."/>
            <person name="Mu C."/>
            <person name="Tian Q."/>
            <person name="Mei H."/>
            <person name="Zhang T."/>
            <person name="Gao T."/>
            <person name="Zhang H."/>
        </authorList>
    </citation>
    <scope>NUCLEOTIDE SEQUENCE</scope>
    <source>
        <strain evidence="3">KEN8</strain>
    </source>
</reference>
<comment type="caution">
    <text evidence="3">The sequence shown here is derived from an EMBL/GenBank/DDBJ whole genome shotgun (WGS) entry which is preliminary data.</text>
</comment>
<name>A0AAW2N3J7_9LAMI</name>
<dbReference type="GO" id="GO:0010206">
    <property type="term" value="P:photosystem II repair"/>
    <property type="evidence" value="ECO:0007669"/>
    <property type="project" value="InterPro"/>
</dbReference>
<protein>
    <submittedName>
        <fullName evidence="3">Thylakoid lumenal protein, chloroplastic</fullName>
    </submittedName>
</protein>
<feature type="domain" description="Maintenance of Photosystem II under High light 2 C-terminal" evidence="2">
    <location>
        <begin position="200"/>
        <end position="305"/>
    </location>
</feature>
<dbReference type="EMBL" id="JACGWM010000012">
    <property type="protein sequence ID" value="KAL0337480.1"/>
    <property type="molecule type" value="Genomic_DNA"/>
</dbReference>
<accession>A0AAW2N3J7</accession>
<dbReference type="InterPro" id="IPR038862">
    <property type="entry name" value="MPH2"/>
</dbReference>
<reference evidence="3" key="1">
    <citation type="submission" date="2020-06" db="EMBL/GenBank/DDBJ databases">
        <authorList>
            <person name="Li T."/>
            <person name="Hu X."/>
            <person name="Zhang T."/>
            <person name="Song X."/>
            <person name="Zhang H."/>
            <person name="Dai N."/>
            <person name="Sheng W."/>
            <person name="Hou X."/>
            <person name="Wei L."/>
        </authorList>
    </citation>
    <scope>NUCLEOTIDE SEQUENCE</scope>
    <source>
        <strain evidence="3">KEN8</strain>
        <tissue evidence="3">Leaf</tissue>
    </source>
</reference>